<dbReference type="RefSeq" id="WP_221031312.1">
    <property type="nucleotide sequence ID" value="NZ_CP139781.1"/>
</dbReference>
<dbReference type="EMBL" id="CP139781">
    <property type="protein sequence ID" value="WRQ86389.1"/>
    <property type="molecule type" value="Genomic_DNA"/>
</dbReference>
<dbReference type="SUPFAM" id="SSF142433">
    <property type="entry name" value="CinA-like"/>
    <property type="match status" value="1"/>
</dbReference>
<dbReference type="InterPro" id="IPR036653">
    <property type="entry name" value="CinA-like_C"/>
</dbReference>
<dbReference type="Gene3D" id="3.90.950.20">
    <property type="entry name" value="CinA-like"/>
    <property type="match status" value="1"/>
</dbReference>
<evidence type="ECO:0000313" key="3">
    <source>
        <dbReference type="Proteomes" id="UP000738431"/>
    </source>
</evidence>
<evidence type="ECO:0000259" key="1">
    <source>
        <dbReference type="Pfam" id="PF02464"/>
    </source>
</evidence>
<name>A0ABZ1C4A9_9BACT</name>
<dbReference type="Pfam" id="PF02464">
    <property type="entry name" value="CinA"/>
    <property type="match status" value="1"/>
</dbReference>
<feature type="domain" description="CinA C-terminal" evidence="1">
    <location>
        <begin position="14"/>
        <end position="153"/>
    </location>
</feature>
<keyword evidence="3" id="KW-1185">Reference proteome</keyword>
<evidence type="ECO:0000313" key="2">
    <source>
        <dbReference type="EMBL" id="WRQ86389.1"/>
    </source>
</evidence>
<organism evidence="2 3">
    <name type="scientific">Actomonas aquatica</name>
    <dbReference type="NCBI Taxonomy" id="2866162"/>
    <lineage>
        <taxon>Bacteria</taxon>
        <taxon>Pseudomonadati</taxon>
        <taxon>Verrucomicrobiota</taxon>
        <taxon>Opitutia</taxon>
        <taxon>Opitutales</taxon>
        <taxon>Opitutaceae</taxon>
        <taxon>Actomonas</taxon>
    </lineage>
</organism>
<reference evidence="2 3" key="1">
    <citation type="submission" date="2023-12" db="EMBL/GenBank/DDBJ databases">
        <title>Description of an unclassified Opitutus bacterium of Verrucomicrobiota.</title>
        <authorList>
            <person name="Zhang D.-F."/>
        </authorList>
    </citation>
    <scope>NUCLEOTIDE SEQUENCE [LARGE SCALE GENOMIC DNA]</scope>
    <source>
        <strain evidence="2 3">WL0086</strain>
    </source>
</reference>
<proteinExistence type="predicted"/>
<accession>A0ABZ1C4A9</accession>
<sequence length="165" mass="17384">MLPLKSLMAGRPGMGLAVAESLTSGGVQARVGSLSGASVFFRGGITAYTLEQKVRHLGVHRESAAACNCVSDEVARQMARGAALLFEADIAVATTGYAEPWPAEKVEVPYAWWALAERLADGQWLELSGRVECPEMDRAGVQALVSDTVLAALITHLEGSVEGTV</sequence>
<dbReference type="NCBIfam" id="TIGR00199">
    <property type="entry name" value="PncC_domain"/>
    <property type="match status" value="1"/>
</dbReference>
<dbReference type="Proteomes" id="UP000738431">
    <property type="component" value="Chromosome"/>
</dbReference>
<protein>
    <submittedName>
        <fullName evidence="2">Nicotinamide-nucleotide amidohydrolase family protein</fullName>
    </submittedName>
</protein>
<gene>
    <name evidence="2" type="ORF">K1X11_016355</name>
</gene>
<dbReference type="InterPro" id="IPR008136">
    <property type="entry name" value="CinA_C"/>
</dbReference>